<dbReference type="Gene3D" id="3.40.630.10">
    <property type="entry name" value="Zn peptidases"/>
    <property type="match status" value="1"/>
</dbReference>
<evidence type="ECO:0000313" key="3">
    <source>
        <dbReference type="Proteomes" id="UP001316803"/>
    </source>
</evidence>
<evidence type="ECO:0000313" key="2">
    <source>
        <dbReference type="EMBL" id="KAK5953644.1"/>
    </source>
</evidence>
<feature type="chain" id="PRO_5043033054" description="Zn-dependent exopeptidase" evidence="1">
    <location>
        <begin position="22"/>
        <end position="499"/>
    </location>
</feature>
<reference evidence="2 3" key="1">
    <citation type="submission" date="2022-12" db="EMBL/GenBank/DDBJ databases">
        <title>Genomic features and morphological characterization of a novel Knufia sp. strain isolated from spacecraft assembly facility.</title>
        <authorList>
            <person name="Teixeira M."/>
            <person name="Chander A.M."/>
            <person name="Stajich J.E."/>
            <person name="Venkateswaran K."/>
        </authorList>
    </citation>
    <scope>NUCLEOTIDE SEQUENCE [LARGE SCALE GENOMIC DNA]</scope>
    <source>
        <strain evidence="2 3">FJI-L2-BK-P2</strain>
    </source>
</reference>
<proteinExistence type="predicted"/>
<organism evidence="2 3">
    <name type="scientific">Knufia fluminis</name>
    <dbReference type="NCBI Taxonomy" id="191047"/>
    <lineage>
        <taxon>Eukaryota</taxon>
        <taxon>Fungi</taxon>
        <taxon>Dikarya</taxon>
        <taxon>Ascomycota</taxon>
        <taxon>Pezizomycotina</taxon>
        <taxon>Eurotiomycetes</taxon>
        <taxon>Chaetothyriomycetidae</taxon>
        <taxon>Chaetothyriales</taxon>
        <taxon>Trichomeriaceae</taxon>
        <taxon>Knufia</taxon>
    </lineage>
</organism>
<dbReference type="SUPFAM" id="SSF53187">
    <property type="entry name" value="Zn-dependent exopeptidases"/>
    <property type="match status" value="1"/>
</dbReference>
<comment type="caution">
    <text evidence="2">The sequence shown here is derived from an EMBL/GenBank/DDBJ whole genome shotgun (WGS) entry which is preliminary data.</text>
</comment>
<accession>A0AAN8I5W7</accession>
<gene>
    <name evidence="2" type="ORF">OHC33_005588</name>
</gene>
<name>A0AAN8I5W7_9EURO</name>
<keyword evidence="1" id="KW-0732">Signal</keyword>
<protein>
    <recommendedName>
        <fullName evidence="4">Zn-dependent exopeptidase</fullName>
    </recommendedName>
</protein>
<dbReference type="EMBL" id="JAKLMC020000011">
    <property type="protein sequence ID" value="KAK5953644.1"/>
    <property type="molecule type" value="Genomic_DNA"/>
</dbReference>
<dbReference type="Proteomes" id="UP001316803">
    <property type="component" value="Unassembled WGS sequence"/>
</dbReference>
<feature type="signal peptide" evidence="1">
    <location>
        <begin position="1"/>
        <end position="21"/>
    </location>
</feature>
<dbReference type="AlphaFoldDB" id="A0AAN8I5W7"/>
<sequence length="499" mass="54256">MTLTQQLTFLLFSLTIPCTSALPHPRPPRTYPPRDLPWYTSELNLLTSLTPRLTGSPNHNTLISHIEAQVHALGLTTSSNTYTFPYYDGPTTPPLLSINDTPVPVPFHVPYSGFTSPSGISAPLITLNASSPDFDWSAANSHIAIIPLTVGPPDATPLTVWPNSPPWPDRPAVPASVANTAVNLTGALEAGVKGVIYAWTDVTSANALNQYGPFKMSYAGVPAVYTAGATTAQVLDAARRGDEARITLTGELIPDTPTKVFWTVMPGTEPSLGNESVIIATHTDGTNVVQENGYITLLAMARKLAVQPPRRTHVLVFLTGHLHTPAVTRTGRVLWRWLGDNPGLWRGDEGQMSAVFGSCVEHLGAMAWRENLTADTYFPTGVPDDEMLFAATPELAGLVRDQWRGATGESGLRISNPIESELEQPGEGLPLLWENIPEVSLVTSPEWTLKIWPEGVDERTLIDVEVVKRQTESFLRVWNAVDEMEKGSFGDVVYDRGPM</sequence>
<keyword evidence="3" id="KW-1185">Reference proteome</keyword>
<evidence type="ECO:0008006" key="4">
    <source>
        <dbReference type="Google" id="ProtNLM"/>
    </source>
</evidence>
<evidence type="ECO:0000256" key="1">
    <source>
        <dbReference type="SAM" id="SignalP"/>
    </source>
</evidence>
<dbReference type="Gene3D" id="3.50.30.30">
    <property type="match status" value="1"/>
</dbReference>